<evidence type="ECO:0000256" key="2">
    <source>
        <dbReference type="ARBA" id="ARBA00022723"/>
    </source>
</evidence>
<evidence type="ECO:0000259" key="6">
    <source>
        <dbReference type="Pfam" id="PF03738"/>
    </source>
</evidence>
<proteinExistence type="predicted"/>
<evidence type="ECO:0000313" key="7">
    <source>
        <dbReference type="EMBL" id="SHK19904.1"/>
    </source>
</evidence>
<dbReference type="Gene3D" id="3.30.1490.330">
    <property type="match status" value="1"/>
</dbReference>
<dbReference type="AlphaFoldDB" id="A0A1M6QHV0"/>
<keyword evidence="8" id="KW-1185">Reference proteome</keyword>
<dbReference type="Proteomes" id="UP000184310">
    <property type="component" value="Unassembled WGS sequence"/>
</dbReference>
<evidence type="ECO:0000256" key="3">
    <source>
        <dbReference type="ARBA" id="ARBA00022741"/>
    </source>
</evidence>
<organism evidence="7 8">
    <name type="scientific">Clostridium cavendishii DSM 21758</name>
    <dbReference type="NCBI Taxonomy" id="1121302"/>
    <lineage>
        <taxon>Bacteria</taxon>
        <taxon>Bacillati</taxon>
        <taxon>Bacillota</taxon>
        <taxon>Clostridia</taxon>
        <taxon>Eubacteriales</taxon>
        <taxon>Clostridiaceae</taxon>
        <taxon>Clostridium</taxon>
    </lineage>
</organism>
<dbReference type="EMBL" id="FQZB01000014">
    <property type="protein sequence ID" value="SHK19904.1"/>
    <property type="molecule type" value="Genomic_DNA"/>
</dbReference>
<dbReference type="OrthoDB" id="9765517at2"/>
<evidence type="ECO:0000256" key="5">
    <source>
        <dbReference type="ARBA" id="ARBA00022842"/>
    </source>
</evidence>
<dbReference type="RefSeq" id="WP_084108914.1">
    <property type="nucleotide sequence ID" value="NZ_FQZB01000014.1"/>
</dbReference>
<protein>
    <submittedName>
        <fullName evidence="7">Glutathionylspermidine synthase</fullName>
    </submittedName>
</protein>
<accession>A0A1M6QHV0</accession>
<evidence type="ECO:0000256" key="1">
    <source>
        <dbReference type="ARBA" id="ARBA00022598"/>
    </source>
</evidence>
<feature type="domain" description="Glutathionylspermidine synthase pre-ATP-grasp-like" evidence="6">
    <location>
        <begin position="19"/>
        <end position="400"/>
    </location>
</feature>
<evidence type="ECO:0000313" key="8">
    <source>
        <dbReference type="Proteomes" id="UP000184310"/>
    </source>
</evidence>
<keyword evidence="1" id="KW-0436">Ligase</keyword>
<reference evidence="7 8" key="1">
    <citation type="submission" date="2016-11" db="EMBL/GenBank/DDBJ databases">
        <authorList>
            <person name="Jaros S."/>
            <person name="Januszkiewicz K."/>
            <person name="Wedrychowicz H."/>
        </authorList>
    </citation>
    <scope>NUCLEOTIDE SEQUENCE [LARGE SCALE GENOMIC DNA]</scope>
    <source>
        <strain evidence="7 8">DSM 21758</strain>
    </source>
</reference>
<dbReference type="GO" id="GO:0005524">
    <property type="term" value="F:ATP binding"/>
    <property type="evidence" value="ECO:0007669"/>
    <property type="project" value="UniProtKB-KW"/>
</dbReference>
<name>A0A1M6QHV0_9CLOT</name>
<keyword evidence="3" id="KW-0547">Nucleotide-binding</keyword>
<keyword evidence="2" id="KW-0479">Metal-binding</keyword>
<dbReference type="STRING" id="1121302.SAMN02745163_03411"/>
<feature type="domain" description="Glutathionylspermidine synthase pre-ATP-grasp-like" evidence="6">
    <location>
        <begin position="429"/>
        <end position="808"/>
    </location>
</feature>
<dbReference type="GO" id="GO:0016874">
    <property type="term" value="F:ligase activity"/>
    <property type="evidence" value="ECO:0007669"/>
    <property type="project" value="UniProtKB-KW"/>
</dbReference>
<dbReference type="InterPro" id="IPR005494">
    <property type="entry name" value="GSPS_pre-ATP-grasp-like_dom"/>
</dbReference>
<dbReference type="Pfam" id="PF03738">
    <property type="entry name" value="GSP_synth"/>
    <property type="match status" value="2"/>
</dbReference>
<evidence type="ECO:0000256" key="4">
    <source>
        <dbReference type="ARBA" id="ARBA00022840"/>
    </source>
</evidence>
<dbReference type="GO" id="GO:0046872">
    <property type="term" value="F:metal ion binding"/>
    <property type="evidence" value="ECO:0007669"/>
    <property type="project" value="UniProtKB-KW"/>
</dbReference>
<gene>
    <name evidence="7" type="ORF">SAMN02745163_03411</name>
</gene>
<keyword evidence="5" id="KW-0460">Magnesium</keyword>
<dbReference type="SUPFAM" id="SSF56059">
    <property type="entry name" value="Glutathione synthetase ATP-binding domain-like"/>
    <property type="match status" value="2"/>
</dbReference>
<keyword evidence="4" id="KW-0067">ATP-binding</keyword>
<sequence length="816" mass="95444">MNLLLDYNVVSTTRTKQVYTLEPHFIDKKQGEEFIQSSEKLHKLVMKVVRGINTEFNDYKKYIPEFPFRNEILNMQSELPEFLWTRYDGFFKEDGIFYSEFNYDKPCAQRECALMEEQGYGEQLTLNFRKNLSEALIRILKGRFQDKQRFNIAFLTAPSKYEETHLGIFLKEMFQSENKQVDLDIILTGPTNLYIEEDTLKAFNKNIDVVIRLYPTEFMYECTCFKEMIKLHELGKILILNDPRAILAQSKSLYAYLWKLVLTKDDRLSMEERESVLKYLPYTEILDKYCLEKARKNKNSFVIKPVFGRYSIDVFIGMLHNEKEWEESLNYVEKIMNEKPFILQSFEKIEDEVVICDNGGFKHQIQSFGNYGIFLGCDKVIGNLIRWNADYLTDEDTTFITPIGLKDREIRLSEISVEALERIKSKALIEYGFSGAYVKNYDYLSVNVVTISEKKLRELSYATDSLAKIFLKTQNAIKANLEVFSEILAIEDLKEFLNQEKFRELCFIGRMDFIIDKCGNLKVLEINSETPAGIIEAINIQGEYFNEIKANNELIDPNKVLKEKLKVNARNIINKYKNEIKVETIAILGTTYYEDFYTMKGIFEVLKEEFPECELIIGNIYDLEVRGEEVYVYGRKIDAMYRYFPLDWFNQDDEMKKVLPMFNKKVISLNPLQSIISQSKGFFSAIYELLKYNFYSKEEAEIIQKYIPLTSYDYRDLNTANFVVKPMLGREGEGVKISSEINNFVDSDVVFQELIYSETVKAKVKVCNNKWRENLYPVIGAFVVNEEFAGVFTRLGGKITKNICMYAPLFGEKGDE</sequence>